<dbReference type="PROSITE" id="PS00653">
    <property type="entry name" value="GLYCOSYL_HYDROL_F1_2"/>
    <property type="match status" value="1"/>
</dbReference>
<dbReference type="Gene3D" id="3.20.20.80">
    <property type="entry name" value="Glycosidases"/>
    <property type="match status" value="2"/>
</dbReference>
<proteinExistence type="inferred from homology"/>
<dbReference type="GO" id="GO:0008422">
    <property type="term" value="F:beta-glucosidase activity"/>
    <property type="evidence" value="ECO:0007669"/>
    <property type="project" value="TreeGrafter"/>
</dbReference>
<sequence length="397" mass="47091">MPFPKNFLWGVATSSYQIEGGNSNADWWEWEKQGKTKDQSGRACDYWNRWESDHALLSELGVKVFRLSIEWSRVETEEGVFSLEAIQKYREILQDLKVRNIQTQVTLWWWVSPIWFQKKYGFHKKASVAIFARYVRKITEELGDLIDIFQIVNEPMVPLGMGYLVGLFPPGKRNPFSFWFALKNIAGAYIKSYKIIHSIKPEALVGMTHLYNWYDSGGHNILGGLIYKISKWFRVLSFNRRIKGYQDYFGLNYYRIGKINLKNWKSEKINFFSEEDKNNVMGWIAYPEGIYKAIKEAYEDYKIPIYITENGFPFGVGLEDSYRITHLKEHLKYIQKAIDEGVEVIGYNHWSFMDNFEWLYGYEPRFGLIEIDYQTLERKPRKSFYAYREIIKGNLKF</sequence>
<dbReference type="InterPro" id="IPR017853">
    <property type="entry name" value="GH"/>
</dbReference>
<dbReference type="InterPro" id="IPR033132">
    <property type="entry name" value="GH_1_N_CS"/>
</dbReference>
<keyword evidence="3" id="KW-0326">Glycosidase</keyword>
<dbReference type="SUPFAM" id="SSF51445">
    <property type="entry name" value="(Trans)glycosidases"/>
    <property type="match status" value="1"/>
</dbReference>
<organism evidence="5 6">
    <name type="scientific">Candidatus Nealsonbacteria bacterium CG23_combo_of_CG06-09_8_20_14_all_37_18</name>
    <dbReference type="NCBI Taxonomy" id="1974720"/>
    <lineage>
        <taxon>Bacteria</taxon>
        <taxon>Candidatus Nealsoniibacteriota</taxon>
    </lineage>
</organism>
<accession>A0A2G9Z0K4</accession>
<dbReference type="InterPro" id="IPR001360">
    <property type="entry name" value="Glyco_hydro_1"/>
</dbReference>
<name>A0A2G9Z0K4_9BACT</name>
<dbReference type="PANTHER" id="PTHR10353">
    <property type="entry name" value="GLYCOSYL HYDROLASE"/>
    <property type="match status" value="1"/>
</dbReference>
<evidence type="ECO:0000313" key="6">
    <source>
        <dbReference type="Proteomes" id="UP000229952"/>
    </source>
</evidence>
<protein>
    <submittedName>
        <fullName evidence="5">Beta-glucosidase</fullName>
    </submittedName>
</protein>
<evidence type="ECO:0000313" key="5">
    <source>
        <dbReference type="EMBL" id="PIP24483.1"/>
    </source>
</evidence>
<evidence type="ECO:0000256" key="4">
    <source>
        <dbReference type="RuleBase" id="RU003690"/>
    </source>
</evidence>
<dbReference type="PRINTS" id="PR00131">
    <property type="entry name" value="GLHYDRLASE1"/>
</dbReference>
<evidence type="ECO:0000256" key="3">
    <source>
        <dbReference type="ARBA" id="ARBA00023295"/>
    </source>
</evidence>
<reference evidence="5 6" key="1">
    <citation type="submission" date="2017-09" db="EMBL/GenBank/DDBJ databases">
        <title>Depth-based differentiation of microbial function through sediment-hosted aquifers and enrichment of novel symbionts in the deep terrestrial subsurface.</title>
        <authorList>
            <person name="Probst A.J."/>
            <person name="Ladd B."/>
            <person name="Jarett J.K."/>
            <person name="Geller-Mcgrath D.E."/>
            <person name="Sieber C.M."/>
            <person name="Emerson J.B."/>
            <person name="Anantharaman K."/>
            <person name="Thomas B.C."/>
            <person name="Malmstrom R."/>
            <person name="Stieglmeier M."/>
            <person name="Klingl A."/>
            <person name="Woyke T."/>
            <person name="Ryan C.M."/>
            <person name="Banfield J.F."/>
        </authorList>
    </citation>
    <scope>NUCLEOTIDE SEQUENCE [LARGE SCALE GENOMIC DNA]</scope>
    <source>
        <strain evidence="5">CG23_combo_of_CG06-09_8_20_14_all_37_18</strain>
    </source>
</reference>
<dbReference type="Pfam" id="PF00232">
    <property type="entry name" value="Glyco_hydro_1"/>
    <property type="match status" value="2"/>
</dbReference>
<dbReference type="PANTHER" id="PTHR10353:SF209">
    <property type="entry name" value="GALACTOLIPID GALACTOSYLTRANSFERASE SFR2, CHLOROPLASTIC"/>
    <property type="match status" value="1"/>
</dbReference>
<dbReference type="EMBL" id="PCRQ01000017">
    <property type="protein sequence ID" value="PIP24483.1"/>
    <property type="molecule type" value="Genomic_DNA"/>
</dbReference>
<comment type="similarity">
    <text evidence="1 4">Belongs to the glycosyl hydrolase 1 family.</text>
</comment>
<gene>
    <name evidence="5" type="ORF">COX35_00530</name>
</gene>
<dbReference type="GO" id="GO:0005975">
    <property type="term" value="P:carbohydrate metabolic process"/>
    <property type="evidence" value="ECO:0007669"/>
    <property type="project" value="InterPro"/>
</dbReference>
<evidence type="ECO:0000256" key="1">
    <source>
        <dbReference type="ARBA" id="ARBA00010838"/>
    </source>
</evidence>
<dbReference type="AlphaFoldDB" id="A0A2G9Z0K4"/>
<comment type="caution">
    <text evidence="5">The sequence shown here is derived from an EMBL/GenBank/DDBJ whole genome shotgun (WGS) entry which is preliminary data.</text>
</comment>
<evidence type="ECO:0000256" key="2">
    <source>
        <dbReference type="ARBA" id="ARBA00022801"/>
    </source>
</evidence>
<keyword evidence="2" id="KW-0378">Hydrolase</keyword>
<dbReference type="Proteomes" id="UP000229952">
    <property type="component" value="Unassembled WGS sequence"/>
</dbReference>